<gene>
    <name evidence="1" type="ORF">ACFO4R_10260</name>
</gene>
<accession>A0ABV9QMM0</accession>
<name>A0ABV9QMM0_9FIRM</name>
<evidence type="ECO:0000313" key="1">
    <source>
        <dbReference type="EMBL" id="MFC4805453.1"/>
    </source>
</evidence>
<keyword evidence="2" id="KW-1185">Reference proteome</keyword>
<protein>
    <submittedName>
        <fullName evidence="1">Head-tail connector protein</fullName>
    </submittedName>
</protein>
<dbReference type="InterPro" id="IPR053746">
    <property type="entry name" value="Viral_HT_Connector_Assembly"/>
</dbReference>
<dbReference type="Gene3D" id="1.10.246.150">
    <property type="match status" value="1"/>
</dbReference>
<evidence type="ECO:0000313" key="2">
    <source>
        <dbReference type="Proteomes" id="UP001595916"/>
    </source>
</evidence>
<dbReference type="EMBL" id="JBHSHL010000051">
    <property type="protein sequence ID" value="MFC4805453.1"/>
    <property type="molecule type" value="Genomic_DNA"/>
</dbReference>
<comment type="caution">
    <text evidence="1">The sequence shown here is derived from an EMBL/GenBank/DDBJ whole genome shotgun (WGS) entry which is preliminary data.</text>
</comment>
<proteinExistence type="predicted"/>
<organism evidence="1 2">
    <name type="scientific">Filifactor villosus</name>
    <dbReference type="NCBI Taxonomy" id="29374"/>
    <lineage>
        <taxon>Bacteria</taxon>
        <taxon>Bacillati</taxon>
        <taxon>Bacillota</taxon>
        <taxon>Clostridia</taxon>
        <taxon>Peptostreptococcales</taxon>
        <taxon>Filifactoraceae</taxon>
        <taxon>Filifactor</taxon>
    </lineage>
</organism>
<dbReference type="RefSeq" id="WP_379789017.1">
    <property type="nucleotide sequence ID" value="NZ_JBHSHL010000051.1"/>
</dbReference>
<reference evidence="2" key="1">
    <citation type="journal article" date="2019" name="Int. J. Syst. Evol. Microbiol.">
        <title>The Global Catalogue of Microorganisms (GCM) 10K type strain sequencing project: providing services to taxonomists for standard genome sequencing and annotation.</title>
        <authorList>
            <consortium name="The Broad Institute Genomics Platform"/>
            <consortium name="The Broad Institute Genome Sequencing Center for Infectious Disease"/>
            <person name="Wu L."/>
            <person name="Ma J."/>
        </authorList>
    </citation>
    <scope>NUCLEOTIDE SEQUENCE [LARGE SCALE GENOMIC DNA]</scope>
    <source>
        <strain evidence="2">CCUG 46385</strain>
    </source>
</reference>
<dbReference type="Proteomes" id="UP001595916">
    <property type="component" value="Unassembled WGS sequence"/>
</dbReference>
<sequence>MNLRKDEVLRGVKLLSGLKSTENDEKLMYLIELIIEQVKSYINYSEEMQLPSALEKTIAAITSHVLTINDFGIAELKKDIQEKAITRGDTKIEFNVASALPSIAEVEGLGPYLRVLKRYKRTQMR</sequence>